<organism evidence="2 3">
    <name type="scientific">Marivibrio halodurans</name>
    <dbReference type="NCBI Taxonomy" id="2039722"/>
    <lineage>
        <taxon>Bacteria</taxon>
        <taxon>Pseudomonadati</taxon>
        <taxon>Pseudomonadota</taxon>
        <taxon>Alphaproteobacteria</taxon>
        <taxon>Rhodospirillales</taxon>
        <taxon>Rhodospirillaceae</taxon>
        <taxon>Marivibrio</taxon>
    </lineage>
</organism>
<feature type="region of interest" description="Disordered" evidence="1">
    <location>
        <begin position="1"/>
        <end position="21"/>
    </location>
</feature>
<reference evidence="2" key="1">
    <citation type="submission" date="2021-04" db="EMBL/GenBank/DDBJ databases">
        <authorList>
            <person name="Zhang D.-C."/>
        </authorList>
    </citation>
    <scope>NUCLEOTIDE SEQUENCE</scope>
    <source>
        <strain evidence="2">CGMCC 1.15697</strain>
    </source>
</reference>
<dbReference type="InterPro" id="IPR009922">
    <property type="entry name" value="DUF1457"/>
</dbReference>
<evidence type="ECO:0000256" key="1">
    <source>
        <dbReference type="SAM" id="MobiDB-lite"/>
    </source>
</evidence>
<dbReference type="Pfam" id="PF07310">
    <property type="entry name" value="PAS_5"/>
    <property type="match status" value="1"/>
</dbReference>
<accession>A0A8J7S3A8</accession>
<protein>
    <submittedName>
        <fullName evidence="2">PAS domain-containing protein</fullName>
    </submittedName>
</protein>
<dbReference type="AlphaFoldDB" id="A0A8J7S3A8"/>
<evidence type="ECO:0000313" key="2">
    <source>
        <dbReference type="EMBL" id="MBP5855894.1"/>
    </source>
</evidence>
<dbReference type="RefSeq" id="WP_210680458.1">
    <property type="nucleotide sequence ID" value="NZ_JAGMWN010000001.1"/>
</dbReference>
<keyword evidence="3" id="KW-1185">Reference proteome</keyword>
<gene>
    <name evidence="2" type="ORF">KAJ83_02660</name>
</gene>
<evidence type="ECO:0000313" key="3">
    <source>
        <dbReference type="Proteomes" id="UP000672602"/>
    </source>
</evidence>
<comment type="caution">
    <text evidence="2">The sequence shown here is derived from an EMBL/GenBank/DDBJ whole genome shotgun (WGS) entry which is preliminary data.</text>
</comment>
<name>A0A8J7S3A8_9PROT</name>
<dbReference type="Proteomes" id="UP000672602">
    <property type="component" value="Unassembled WGS sequence"/>
</dbReference>
<dbReference type="EMBL" id="JAGMWN010000001">
    <property type="protein sequence ID" value="MBP5855894.1"/>
    <property type="molecule type" value="Genomic_DNA"/>
</dbReference>
<proteinExistence type="predicted"/>
<sequence length="191" mass="21732">MLGKYPMPLNVNEDEDKDKDGPVEVAGLDVVRQPELRDLAVYWMSLRQEGRLPTRAMIDPIDIPWALDRLYLATREETPSRWRYVLAGQQIADTFQRNTLRGVGLDEILSPEGLATVVDRWSPVEHGDVIYMDGMIYRAAERFVQGGRLLLPLGDDDGNVVALLGMTVTEAQPRRLDPSEQGTYRVWRIRP</sequence>